<reference evidence="2" key="1">
    <citation type="submission" date="2007-07" db="EMBL/GenBank/DDBJ databases">
        <title>PCAP assembly of the Caenorhabditis remanei genome.</title>
        <authorList>
            <consortium name="The Caenorhabditis remanei Sequencing Consortium"/>
            <person name="Wilson R.K."/>
        </authorList>
    </citation>
    <scope>NUCLEOTIDE SEQUENCE [LARGE SCALE GENOMIC DNA]</scope>
    <source>
        <strain evidence="2">PB4641</strain>
    </source>
</reference>
<proteinExistence type="predicted"/>
<dbReference type="STRING" id="31234.E3LUJ0"/>
<dbReference type="PANTHER" id="PTHR10974:SF6">
    <property type="entry name" value="PROTEIN CBG19234"/>
    <property type="match status" value="1"/>
</dbReference>
<dbReference type="InterPro" id="IPR004245">
    <property type="entry name" value="DUF229"/>
</dbReference>
<dbReference type="InterPro" id="IPR017850">
    <property type="entry name" value="Alkaline_phosphatase_core_sf"/>
</dbReference>
<dbReference type="EMBL" id="DS268415">
    <property type="protein sequence ID" value="EFP11047.1"/>
    <property type="molecule type" value="Genomic_DNA"/>
</dbReference>
<evidence type="ECO:0000313" key="2">
    <source>
        <dbReference type="EMBL" id="EFP11047.1"/>
    </source>
</evidence>
<accession>E3LUJ0</accession>
<dbReference type="eggNOG" id="ENOG502QPJQ">
    <property type="taxonomic scope" value="Eukaryota"/>
</dbReference>
<evidence type="ECO:0000256" key="1">
    <source>
        <dbReference type="SAM" id="Phobius"/>
    </source>
</evidence>
<dbReference type="OrthoDB" id="413313at2759"/>
<dbReference type="InParanoid" id="E3LUJ0"/>
<dbReference type="OMA" id="TETLMPN"/>
<keyword evidence="3" id="KW-1185">Reference proteome</keyword>
<dbReference type="Pfam" id="PF02995">
    <property type="entry name" value="DUF229"/>
    <property type="match status" value="1"/>
</dbReference>
<dbReference type="SUPFAM" id="SSF53649">
    <property type="entry name" value="Alkaline phosphatase-like"/>
    <property type="match status" value="1"/>
</dbReference>
<keyword evidence="1" id="KW-1133">Transmembrane helix</keyword>
<dbReference type="Proteomes" id="UP000008281">
    <property type="component" value="Unassembled WGS sequence"/>
</dbReference>
<gene>
    <name evidence="2" type="ORF">CRE_31086</name>
</gene>
<organism evidence="3">
    <name type="scientific">Caenorhabditis remanei</name>
    <name type="common">Caenorhabditis vulgaris</name>
    <dbReference type="NCBI Taxonomy" id="31234"/>
    <lineage>
        <taxon>Eukaryota</taxon>
        <taxon>Metazoa</taxon>
        <taxon>Ecdysozoa</taxon>
        <taxon>Nematoda</taxon>
        <taxon>Chromadorea</taxon>
        <taxon>Rhabditida</taxon>
        <taxon>Rhabditina</taxon>
        <taxon>Rhabditomorpha</taxon>
        <taxon>Rhabditoidea</taxon>
        <taxon>Rhabditidae</taxon>
        <taxon>Peloderinae</taxon>
        <taxon>Caenorhabditis</taxon>
    </lineage>
</organism>
<evidence type="ECO:0000313" key="3">
    <source>
        <dbReference type="Proteomes" id="UP000008281"/>
    </source>
</evidence>
<dbReference type="AlphaFoldDB" id="E3LUJ0"/>
<keyword evidence="1" id="KW-0812">Transmembrane</keyword>
<sequence length="718" mass="83699">MRRRRTFIYSIQIILIASLVFLFYFVTISDKNLFKQGFGKKFRNESSSSFPRQAHLLDNYCKFAWTEPMDNTLKKRLKFPKRAGCEKYNIDLFKRYPATGEFSMKSKAHRNKLECVAQVLKGGLRPAAHTYQLGKTQTFSPKLNKRFWINANNFILTCFSGQLVIYRKQFMGFKMDENLKLVVDGPFEIPEPEAKILKSGSKQFSISILGLDSTSRAQFGRHMRKTTDFLQRMGSVVFEAYNKVGDNSAVNLIPILADELSETENMNLLDETGDVNLNKILPTKTPLNPDTIQWIWKHLPPEYITMFNDDVMHTSRGLFHYPPDNFLDGFGESPARFYYRPYYNHLYSQLSNWWRKCLDGELLAEVFIDSWFRFERIFSKTPHFGFTFISSLTHDDPNNLEMLDHTLFHRLDYLNRTGCLENTILIILGDHGNRVHPLNRYTFAGKIGRFEERIDKLDNISEERAPYLSILVPPRFRKQFPEKYRNLRENSQRFVSNFHVHSTLKFITSLSKNLESSRRNKSLFELQPINSTCQDNRVISNHCLCMVDASQDISKVPNSESLEEVLRTYLTDFNECFNVESLQCGNVVSSGFQIQQDVKKEFQTETLMPNNYVQVWARTKISDSEVVRKKERASAVRPKFDKNQFYEKFQVIYPYLTCNLQSKNGDSVEVLTQFRLIQLSQNITIPYPPRLSVHSPSQCSHFSFPTDYCNCVDLLLAV</sequence>
<dbReference type="CDD" id="cd16021">
    <property type="entry name" value="ALP_like"/>
    <property type="match status" value="1"/>
</dbReference>
<name>E3LUJ0_CAERE</name>
<feature type="transmembrane region" description="Helical" evidence="1">
    <location>
        <begin position="7"/>
        <end position="26"/>
    </location>
</feature>
<dbReference type="GO" id="GO:0005615">
    <property type="term" value="C:extracellular space"/>
    <property type="evidence" value="ECO:0007669"/>
    <property type="project" value="TreeGrafter"/>
</dbReference>
<dbReference type="HOGENOM" id="CLU_378670_0_0_1"/>
<dbReference type="PANTHER" id="PTHR10974">
    <property type="entry name" value="FI08016P-RELATED"/>
    <property type="match status" value="1"/>
</dbReference>
<protein>
    <submittedName>
        <fullName evidence="2">Uncharacterized protein</fullName>
    </submittedName>
</protein>
<keyword evidence="1" id="KW-0472">Membrane</keyword>